<comment type="similarity">
    <text evidence="1">Belongs to the WD repeat EIF2A family.</text>
</comment>
<dbReference type="GO" id="GO:0000049">
    <property type="term" value="F:tRNA binding"/>
    <property type="evidence" value="ECO:0007669"/>
    <property type="project" value="TreeGrafter"/>
</dbReference>
<keyword evidence="3" id="KW-0396">Initiation factor</keyword>
<evidence type="ECO:0000256" key="2">
    <source>
        <dbReference type="ARBA" id="ARBA00013819"/>
    </source>
</evidence>
<dbReference type="InterPro" id="IPR013979">
    <property type="entry name" value="TIF_beta_prop-like"/>
</dbReference>
<gene>
    <name evidence="10" type="ORF">AJ79_08508</name>
</gene>
<feature type="compositionally biased region" description="Basic and acidic residues" evidence="8">
    <location>
        <begin position="472"/>
        <end position="487"/>
    </location>
</feature>
<feature type="compositionally biased region" description="Polar residues" evidence="8">
    <location>
        <begin position="634"/>
        <end position="643"/>
    </location>
</feature>
<dbReference type="STRING" id="1447875.A0A2B7WSD5"/>
<evidence type="ECO:0000256" key="7">
    <source>
        <dbReference type="ARBA" id="ARBA00022917"/>
    </source>
</evidence>
<evidence type="ECO:0000256" key="6">
    <source>
        <dbReference type="ARBA" id="ARBA00022845"/>
    </source>
</evidence>
<dbReference type="Gene3D" id="2.130.10.10">
    <property type="entry name" value="YVTN repeat-like/Quinoprotein amine dehydrogenase"/>
    <property type="match status" value="2"/>
</dbReference>
<dbReference type="GO" id="GO:0003743">
    <property type="term" value="F:translation initiation factor activity"/>
    <property type="evidence" value="ECO:0007669"/>
    <property type="project" value="UniProtKB-KW"/>
</dbReference>
<evidence type="ECO:0000256" key="1">
    <source>
        <dbReference type="ARBA" id="ARBA00009573"/>
    </source>
</evidence>
<keyword evidence="5" id="KW-0677">Repeat</keyword>
<dbReference type="PIRSF" id="PIRSF017222">
    <property type="entry name" value="eIF2A"/>
    <property type="match status" value="1"/>
</dbReference>
<name>A0A2B7WSD5_9EURO</name>
<dbReference type="SUPFAM" id="SSF82171">
    <property type="entry name" value="DPP6 N-terminal domain-like"/>
    <property type="match status" value="1"/>
</dbReference>
<dbReference type="PANTHER" id="PTHR13227">
    <property type="entry name" value="EUKARYOTIC TRANSLATION INITIATION FACTOR 2A"/>
    <property type="match status" value="1"/>
</dbReference>
<evidence type="ECO:0000313" key="10">
    <source>
        <dbReference type="EMBL" id="PGG99506.1"/>
    </source>
</evidence>
<evidence type="ECO:0000256" key="5">
    <source>
        <dbReference type="ARBA" id="ARBA00022737"/>
    </source>
</evidence>
<dbReference type="PANTHER" id="PTHR13227:SF0">
    <property type="entry name" value="EUKARYOTIC TRANSLATION INITIATION FACTOR 2A"/>
    <property type="match status" value="1"/>
</dbReference>
<evidence type="ECO:0000256" key="8">
    <source>
        <dbReference type="SAM" id="MobiDB-lite"/>
    </source>
</evidence>
<feature type="domain" description="Translation initiation factor beta propellor-like" evidence="9">
    <location>
        <begin position="220"/>
        <end position="414"/>
    </location>
</feature>
<protein>
    <recommendedName>
        <fullName evidence="2">Eukaryotic translation initiation factor 2A</fullName>
    </recommendedName>
</protein>
<keyword evidence="4" id="KW-0853">WD repeat</keyword>
<proteinExistence type="inferred from homology"/>
<reference evidence="10 11" key="1">
    <citation type="submission" date="2017-10" db="EMBL/GenBank/DDBJ databases">
        <title>Comparative genomics in systemic dimorphic fungi from Ajellomycetaceae.</title>
        <authorList>
            <person name="Munoz J.F."/>
            <person name="Mcewen J.G."/>
            <person name="Clay O.K."/>
            <person name="Cuomo C.A."/>
        </authorList>
    </citation>
    <scope>NUCLEOTIDE SEQUENCE [LARGE SCALE GENOMIC DNA]</scope>
    <source>
        <strain evidence="10 11">UAMH5409</strain>
    </source>
</reference>
<evidence type="ECO:0000256" key="4">
    <source>
        <dbReference type="ARBA" id="ARBA00022574"/>
    </source>
</evidence>
<dbReference type="AlphaFoldDB" id="A0A2B7WSD5"/>
<feature type="compositionally biased region" description="Low complexity" evidence="8">
    <location>
        <begin position="645"/>
        <end position="656"/>
    </location>
</feature>
<feature type="compositionally biased region" description="Basic residues" evidence="8">
    <location>
        <begin position="543"/>
        <end position="552"/>
    </location>
</feature>
<evidence type="ECO:0000256" key="3">
    <source>
        <dbReference type="ARBA" id="ARBA00022540"/>
    </source>
</evidence>
<evidence type="ECO:0000259" key="9">
    <source>
        <dbReference type="Pfam" id="PF08662"/>
    </source>
</evidence>
<dbReference type="OrthoDB" id="2194683at2759"/>
<sequence length="723" mass="78941">MASPTQFAYRTQKGIAIVDASPVYESLPGFTRPEGNLRCCTYSPCGRYYAYATLEGVVIIDPSVGHVIATLPADNVYELGFSPLGTYIITWQRPSKDENGDAVKNLKVWRVIEKSSGDNGDSQDHAIVGSFVQKSQTGWNLQYTPDEKYCARAVTNEVQFYESGQLGKVWNKLRVEGVADFALSPGRNNSIAVFIPERKGSPASVRVFNAPQFSTPVSQKNFFKGDKVQLKWNNTGTTVIVLAQTDVDKSGKSYYGETTLYLLSANGAFDSRIDLNKEGPIHDVTWSPNSKEFGVIYGYMPAKTTIFNTRAKETHSFALAPRNTIIFSPTGRFVIVAGFGNLAGQMDIYDLEKDYKKVATIEASNASVCEWSPDGKFILTATTSPRLRVDNGVRIWHVGGGLMYNEDLSELYQVNWRPQSAITHHPPENPFHPMPTPHPSALEYLATRKAPSKPAGAYRPPGARGQSTPLAFRREDEGGEKFVRDESSTLGSGNANGFGKPRRRVVPGAEPAAEYLPPGAAPGGGVTLPPGTEADEKLSKAAAKNKKKREAKKAKEMAEKSSGLGADAGTDSAVPTGPSADRRDRRGHSRSRSRGYNSSQTLDPNSFNRQNRDRSRSAHRRQRSDNQNRSSASPNQTRPNVNTRAPPNGTPAAAPPDVTVTSPATPGGSTQDKKIRGLLKKMRAIDELKMRVAGGEKLEDTQLKKIRTEEGVRKELEALGWTG</sequence>
<keyword evidence="11" id="KW-1185">Reference proteome</keyword>
<keyword evidence="6" id="KW-0810">Translation regulation</keyword>
<dbReference type="GO" id="GO:0043022">
    <property type="term" value="F:ribosome binding"/>
    <property type="evidence" value="ECO:0007669"/>
    <property type="project" value="TreeGrafter"/>
</dbReference>
<dbReference type="GO" id="GO:0003729">
    <property type="term" value="F:mRNA binding"/>
    <property type="evidence" value="ECO:0007669"/>
    <property type="project" value="TreeGrafter"/>
</dbReference>
<organism evidence="10 11">
    <name type="scientific">Helicocarpus griseus UAMH5409</name>
    <dbReference type="NCBI Taxonomy" id="1447875"/>
    <lineage>
        <taxon>Eukaryota</taxon>
        <taxon>Fungi</taxon>
        <taxon>Dikarya</taxon>
        <taxon>Ascomycota</taxon>
        <taxon>Pezizomycotina</taxon>
        <taxon>Eurotiomycetes</taxon>
        <taxon>Eurotiomycetidae</taxon>
        <taxon>Onygenales</taxon>
        <taxon>Ajellomycetaceae</taxon>
        <taxon>Helicocarpus</taxon>
    </lineage>
</organism>
<dbReference type="FunFam" id="2.130.10.10:FF:000596">
    <property type="entry name" value="Eukaryotic translation initiation factor 2A"/>
    <property type="match status" value="1"/>
</dbReference>
<dbReference type="GO" id="GO:0006417">
    <property type="term" value="P:regulation of translation"/>
    <property type="evidence" value="ECO:0007669"/>
    <property type="project" value="UniProtKB-KW"/>
</dbReference>
<dbReference type="Proteomes" id="UP000223968">
    <property type="component" value="Unassembled WGS sequence"/>
</dbReference>
<dbReference type="EMBL" id="PDNB01000202">
    <property type="protein sequence ID" value="PGG99506.1"/>
    <property type="molecule type" value="Genomic_DNA"/>
</dbReference>
<feature type="region of interest" description="Disordered" evidence="8">
    <location>
        <begin position="451"/>
        <end position="676"/>
    </location>
</feature>
<feature type="compositionally biased region" description="Polar residues" evidence="8">
    <location>
        <begin position="659"/>
        <end position="670"/>
    </location>
</feature>
<dbReference type="GO" id="GO:0022627">
    <property type="term" value="C:cytosolic small ribosomal subunit"/>
    <property type="evidence" value="ECO:0007669"/>
    <property type="project" value="TreeGrafter"/>
</dbReference>
<comment type="caution">
    <text evidence="10">The sequence shown here is derived from an EMBL/GenBank/DDBJ whole genome shotgun (WGS) entry which is preliminary data.</text>
</comment>
<dbReference type="InterPro" id="IPR015943">
    <property type="entry name" value="WD40/YVTN_repeat-like_dom_sf"/>
</dbReference>
<keyword evidence="7" id="KW-0648">Protein biosynthesis</keyword>
<dbReference type="Pfam" id="PF08662">
    <property type="entry name" value="eIF2A"/>
    <property type="match status" value="1"/>
</dbReference>
<dbReference type="InterPro" id="IPR011387">
    <property type="entry name" value="TIF2A"/>
</dbReference>
<accession>A0A2B7WSD5</accession>
<evidence type="ECO:0000313" key="11">
    <source>
        <dbReference type="Proteomes" id="UP000223968"/>
    </source>
</evidence>